<dbReference type="AlphaFoldDB" id="A0AAV4N524"/>
<evidence type="ECO:0000313" key="2">
    <source>
        <dbReference type="EMBL" id="GIX78672.1"/>
    </source>
</evidence>
<evidence type="ECO:0000256" key="1">
    <source>
        <dbReference type="SAM" id="SignalP"/>
    </source>
</evidence>
<name>A0AAV4N524_CAEEX</name>
<keyword evidence="3" id="KW-1185">Reference proteome</keyword>
<organism evidence="2 3">
    <name type="scientific">Caerostris extrusa</name>
    <name type="common">Bark spider</name>
    <name type="synonym">Caerostris bankana</name>
    <dbReference type="NCBI Taxonomy" id="172846"/>
    <lineage>
        <taxon>Eukaryota</taxon>
        <taxon>Metazoa</taxon>
        <taxon>Ecdysozoa</taxon>
        <taxon>Arthropoda</taxon>
        <taxon>Chelicerata</taxon>
        <taxon>Arachnida</taxon>
        <taxon>Araneae</taxon>
        <taxon>Araneomorphae</taxon>
        <taxon>Entelegynae</taxon>
        <taxon>Araneoidea</taxon>
        <taxon>Araneidae</taxon>
        <taxon>Caerostris</taxon>
    </lineage>
</organism>
<dbReference type="Proteomes" id="UP001054945">
    <property type="component" value="Unassembled WGS sequence"/>
</dbReference>
<proteinExistence type="predicted"/>
<feature type="signal peptide" evidence="1">
    <location>
        <begin position="1"/>
        <end position="25"/>
    </location>
</feature>
<reference evidence="2 3" key="1">
    <citation type="submission" date="2021-06" db="EMBL/GenBank/DDBJ databases">
        <title>Caerostris extrusa draft genome.</title>
        <authorList>
            <person name="Kono N."/>
            <person name="Arakawa K."/>
        </authorList>
    </citation>
    <scope>NUCLEOTIDE SEQUENCE [LARGE SCALE GENOMIC DNA]</scope>
</reference>
<keyword evidence="1" id="KW-0732">Signal</keyword>
<accession>A0AAV4N524</accession>
<gene>
    <name evidence="2" type="ORF">CEXT_677721</name>
</gene>
<evidence type="ECO:0000313" key="3">
    <source>
        <dbReference type="Proteomes" id="UP001054945"/>
    </source>
</evidence>
<comment type="caution">
    <text evidence="2">The sequence shown here is derived from an EMBL/GenBank/DDBJ whole genome shotgun (WGS) entry which is preliminary data.</text>
</comment>
<sequence length="139" mass="14943">MACSSPNKRVAAIVMALFLLHYVVCNSQSAQDTKLGGCLFSKSLEKEECLPRLDYAGAAFFTHKGRASMQIPIAASPRLDYAGAAFCYTKDARLCRYPLLQHVRNKNAFGFIPSTTKGTEVGWGAKNFQGGGGVTISTG</sequence>
<feature type="chain" id="PRO_5044011210" evidence="1">
    <location>
        <begin position="26"/>
        <end position="139"/>
    </location>
</feature>
<protein>
    <submittedName>
        <fullName evidence="2">Uncharacterized protein</fullName>
    </submittedName>
</protein>
<dbReference type="EMBL" id="BPLR01002859">
    <property type="protein sequence ID" value="GIX78672.1"/>
    <property type="molecule type" value="Genomic_DNA"/>
</dbReference>